<dbReference type="InterPro" id="IPR036013">
    <property type="entry name" value="Band_7/SPFH_dom_sf"/>
</dbReference>
<evidence type="ECO:0000256" key="1">
    <source>
        <dbReference type="ARBA" id="ARBA00009658"/>
    </source>
</evidence>
<evidence type="ECO:0000313" key="7">
    <source>
        <dbReference type="EMBL" id="KAA0170625.1"/>
    </source>
</evidence>
<dbReference type="OMA" id="YEFRLVT"/>
<dbReference type="GO" id="GO:0007005">
    <property type="term" value="P:mitochondrion organization"/>
    <property type="evidence" value="ECO:0007669"/>
    <property type="project" value="TreeGrafter"/>
</dbReference>
<keyword evidence="10" id="KW-1185">Reference proteome</keyword>
<evidence type="ECO:0000313" key="8">
    <source>
        <dbReference type="EMBL" id="KAA0176732.1"/>
    </source>
</evidence>
<evidence type="ECO:0000256" key="2">
    <source>
        <dbReference type="RuleBase" id="RU366048"/>
    </source>
</evidence>
<sequence length="282" mass="30748">MAMSRALNRLAGISTGVGIVGAALGASLYTVEGGHRAVMWDRINGVGEVVIDEGTHLRIPMFQYPITFDVRLKPRVIATRTGTKDLQQVTISLRVLARPQVDKLPSIYRSLGEDYYDRVLPSICNEVLKATVANYDAEQLLTLRERVSRQIREALSERADDFNLVLEDVSITHLAFGREFTKAIESKQVAQQDAERSKFVVAKAEQEKRAEIIRAEGEALAADLINKALGENREAVIAVKRIEAAKEIAATLAVSRNVTYLPGGASGGSSPNLLLSVGGARH</sequence>
<evidence type="ECO:0000313" key="6">
    <source>
        <dbReference type="EMBL" id="KAA0168845.1"/>
    </source>
</evidence>
<comment type="similarity">
    <text evidence="1 2">Belongs to the prohibitin family.</text>
</comment>
<keyword evidence="2" id="KW-0472">Membrane</keyword>
<dbReference type="EMBL" id="VLTN01000002">
    <property type="protein sequence ID" value="KAA0157008.1"/>
    <property type="molecule type" value="Genomic_DNA"/>
</dbReference>
<dbReference type="CDD" id="cd03401">
    <property type="entry name" value="SPFH_prohibitin"/>
    <property type="match status" value="1"/>
</dbReference>
<dbReference type="EMBL" id="VLTO01000007">
    <property type="protein sequence ID" value="KAA0176732.1"/>
    <property type="molecule type" value="Genomic_DNA"/>
</dbReference>
<evidence type="ECO:0000313" key="11">
    <source>
        <dbReference type="Proteomes" id="UP000324907"/>
    </source>
</evidence>
<evidence type="ECO:0000313" key="9">
    <source>
        <dbReference type="Proteomes" id="UP000322899"/>
    </source>
</evidence>
<organism evidence="5 10">
    <name type="scientific">Cafeteria roenbergensis</name>
    <name type="common">Marine flagellate</name>
    <dbReference type="NCBI Taxonomy" id="33653"/>
    <lineage>
        <taxon>Eukaryota</taxon>
        <taxon>Sar</taxon>
        <taxon>Stramenopiles</taxon>
        <taxon>Bigyra</taxon>
        <taxon>Opalozoa</taxon>
        <taxon>Bicosoecida</taxon>
        <taxon>Cafeteriaceae</taxon>
        <taxon>Cafeteria</taxon>
    </lineage>
</organism>
<dbReference type="EMBL" id="VLTL01000012">
    <property type="protein sequence ID" value="KAA0170625.1"/>
    <property type="molecule type" value="Genomic_DNA"/>
</dbReference>
<dbReference type="InterPro" id="IPR000163">
    <property type="entry name" value="Prohibitin"/>
</dbReference>
<dbReference type="Proteomes" id="UP000324907">
    <property type="component" value="Unassembled WGS sequence"/>
</dbReference>
<dbReference type="AlphaFoldDB" id="A0A5A8CWA5"/>
<dbReference type="Proteomes" id="UP000325113">
    <property type="component" value="Unassembled WGS sequence"/>
</dbReference>
<dbReference type="PANTHER" id="PTHR23222:SF0">
    <property type="entry name" value="PROHIBITIN 1"/>
    <property type="match status" value="1"/>
</dbReference>
<dbReference type="SMART" id="SM00244">
    <property type="entry name" value="PHB"/>
    <property type="match status" value="1"/>
</dbReference>
<dbReference type="GO" id="GO:0005743">
    <property type="term" value="C:mitochondrial inner membrane"/>
    <property type="evidence" value="ECO:0007669"/>
    <property type="project" value="UniProtKB-SubCell"/>
</dbReference>
<dbReference type="PANTHER" id="PTHR23222">
    <property type="entry name" value="PROHIBITIN"/>
    <property type="match status" value="1"/>
</dbReference>
<feature type="domain" description="Band 7" evidence="3">
    <location>
        <begin position="27"/>
        <end position="188"/>
    </location>
</feature>
<keyword evidence="2" id="KW-0999">Mitochondrion inner membrane</keyword>
<proteinExistence type="inferred from homology"/>
<evidence type="ECO:0000313" key="10">
    <source>
        <dbReference type="Proteomes" id="UP000323011"/>
    </source>
</evidence>
<reference evidence="4" key="2">
    <citation type="submission" date="2021-01" db="EMBL/GenBank/DDBJ databases">
        <authorList>
            <person name="Corre E."/>
            <person name="Pelletier E."/>
            <person name="Niang G."/>
            <person name="Scheremetjew M."/>
            <person name="Finn R."/>
            <person name="Kale V."/>
            <person name="Holt S."/>
            <person name="Cochrane G."/>
            <person name="Meng A."/>
            <person name="Brown T."/>
            <person name="Cohen L."/>
        </authorList>
    </citation>
    <scope>NUCLEOTIDE SEQUENCE</scope>
    <source>
        <strain evidence="4">E4-10</strain>
    </source>
</reference>
<accession>A0A5A8CWA5</accession>
<evidence type="ECO:0000259" key="3">
    <source>
        <dbReference type="SMART" id="SM00244"/>
    </source>
</evidence>
<name>A0A5A8CWA5_CAFRO</name>
<dbReference type="Proteomes" id="UP000323011">
    <property type="component" value="Unassembled WGS sequence"/>
</dbReference>
<dbReference type="Pfam" id="PF01145">
    <property type="entry name" value="Band_7"/>
    <property type="match status" value="1"/>
</dbReference>
<evidence type="ECO:0000313" key="4">
    <source>
        <dbReference type="EMBL" id="CAD8559751.1"/>
    </source>
</evidence>
<dbReference type="SUPFAM" id="SSF117892">
    <property type="entry name" value="Band 7/SPFH domain"/>
    <property type="match status" value="1"/>
</dbReference>
<dbReference type="EMBL" id="VLTM01000001">
    <property type="protein sequence ID" value="KAA0168845.1"/>
    <property type="molecule type" value="Genomic_DNA"/>
</dbReference>
<dbReference type="OrthoDB" id="275637at2759"/>
<keyword evidence="2" id="KW-0496">Mitochondrion</keyword>
<dbReference type="PRINTS" id="PR00679">
    <property type="entry name" value="PROHIBITIN"/>
</dbReference>
<dbReference type="EMBL" id="HBET01006115">
    <property type="protein sequence ID" value="CAD8559751.1"/>
    <property type="molecule type" value="Transcribed_RNA"/>
</dbReference>
<dbReference type="InterPro" id="IPR001107">
    <property type="entry name" value="Band_7"/>
</dbReference>
<dbReference type="Proteomes" id="UP000322899">
    <property type="component" value="Unassembled WGS sequence"/>
</dbReference>
<evidence type="ECO:0000313" key="5">
    <source>
        <dbReference type="EMBL" id="KAA0157008.1"/>
    </source>
</evidence>
<protein>
    <recommendedName>
        <fullName evidence="2">Prohibitin</fullName>
    </recommendedName>
</protein>
<gene>
    <name evidence="4" type="ORF">CROE0942_LOCUS4087</name>
    <name evidence="8" type="ORF">FNF27_02013</name>
    <name evidence="7" type="ORF">FNF28_01387</name>
    <name evidence="5" type="ORF">FNF29_00360</name>
    <name evidence="6" type="ORF">FNF31_00006</name>
</gene>
<comment type="subcellular location">
    <subcellularLocation>
        <location evidence="2">Mitochondrion inner membrane</location>
    </subcellularLocation>
</comment>
<dbReference type="FunFam" id="3.30.479.30:FF:000001">
    <property type="entry name" value="Prohibitin 2"/>
    <property type="match status" value="1"/>
</dbReference>
<evidence type="ECO:0000313" key="12">
    <source>
        <dbReference type="Proteomes" id="UP000325113"/>
    </source>
</evidence>
<reference evidence="9 10" key="1">
    <citation type="submission" date="2019-07" db="EMBL/GenBank/DDBJ databases">
        <title>Genomes of Cafeteria roenbergensis.</title>
        <authorList>
            <person name="Fischer M.G."/>
            <person name="Hackl T."/>
            <person name="Roman M."/>
        </authorList>
    </citation>
    <scope>NUCLEOTIDE SEQUENCE [LARGE SCALE GENOMIC DNA]</scope>
    <source>
        <strain evidence="5 10">BVI</strain>
        <strain evidence="6 12">Cflag</strain>
        <strain evidence="8 9">E4-10P</strain>
        <strain evidence="7 11">RCC970-E3</strain>
    </source>
</reference>
<dbReference type="Gene3D" id="3.30.479.30">
    <property type="entry name" value="Band 7 domain"/>
    <property type="match status" value="1"/>
</dbReference>